<feature type="domain" description="CCHC-type" evidence="1">
    <location>
        <begin position="238"/>
        <end position="254"/>
    </location>
</feature>
<gene>
    <name evidence="2" type="ORF">NQ317_000821</name>
</gene>
<dbReference type="InterPro" id="IPR001878">
    <property type="entry name" value="Znf_CCHC"/>
</dbReference>
<feature type="domain" description="CCHC-type" evidence="1">
    <location>
        <begin position="218"/>
        <end position="234"/>
    </location>
</feature>
<dbReference type="Proteomes" id="UP001162164">
    <property type="component" value="Unassembled WGS sequence"/>
</dbReference>
<dbReference type="InterPro" id="IPR036875">
    <property type="entry name" value="Znf_CCHC_sf"/>
</dbReference>
<comment type="caution">
    <text evidence="2">The sequence shown here is derived from an EMBL/GenBank/DDBJ whole genome shotgun (WGS) entry which is preliminary data.</text>
</comment>
<dbReference type="SUPFAM" id="SSF57756">
    <property type="entry name" value="Retrovirus zinc finger-like domains"/>
    <property type="match status" value="1"/>
</dbReference>
<dbReference type="SMART" id="SM00343">
    <property type="entry name" value="ZnF_C2HC"/>
    <property type="match status" value="2"/>
</dbReference>
<reference evidence="2" key="1">
    <citation type="journal article" date="2023" name="Insect Mol. Biol.">
        <title>Genome sequencing provides insights into the evolution of gene families encoding plant cell wall-degrading enzymes in longhorned beetles.</title>
        <authorList>
            <person name="Shin N.R."/>
            <person name="Okamura Y."/>
            <person name="Kirsch R."/>
            <person name="Pauchet Y."/>
        </authorList>
    </citation>
    <scope>NUCLEOTIDE SEQUENCE</scope>
    <source>
        <strain evidence="2">MMC_N1</strain>
    </source>
</reference>
<accession>A0ABQ9JED6</accession>
<evidence type="ECO:0000259" key="1">
    <source>
        <dbReference type="SMART" id="SM00343"/>
    </source>
</evidence>
<dbReference type="EMBL" id="JAPWTJ010000702">
    <property type="protein sequence ID" value="KAJ8976259.1"/>
    <property type="molecule type" value="Genomic_DNA"/>
</dbReference>
<name>A0ABQ9JED6_9CUCU</name>
<evidence type="ECO:0000313" key="3">
    <source>
        <dbReference type="Proteomes" id="UP001162164"/>
    </source>
</evidence>
<dbReference type="Gene3D" id="4.10.60.10">
    <property type="entry name" value="Zinc finger, CCHC-type"/>
    <property type="match status" value="1"/>
</dbReference>
<dbReference type="PANTHER" id="PTHR33198">
    <property type="entry name" value="ANK_REP_REGION DOMAIN-CONTAINING PROTEIN-RELATED"/>
    <property type="match status" value="1"/>
</dbReference>
<evidence type="ECO:0000313" key="2">
    <source>
        <dbReference type="EMBL" id="KAJ8976259.1"/>
    </source>
</evidence>
<protein>
    <recommendedName>
        <fullName evidence="1">CCHC-type domain-containing protein</fullName>
    </recommendedName>
</protein>
<organism evidence="2 3">
    <name type="scientific">Molorchus minor</name>
    <dbReference type="NCBI Taxonomy" id="1323400"/>
    <lineage>
        <taxon>Eukaryota</taxon>
        <taxon>Metazoa</taxon>
        <taxon>Ecdysozoa</taxon>
        <taxon>Arthropoda</taxon>
        <taxon>Hexapoda</taxon>
        <taxon>Insecta</taxon>
        <taxon>Pterygota</taxon>
        <taxon>Neoptera</taxon>
        <taxon>Endopterygota</taxon>
        <taxon>Coleoptera</taxon>
        <taxon>Polyphaga</taxon>
        <taxon>Cucujiformia</taxon>
        <taxon>Chrysomeloidea</taxon>
        <taxon>Cerambycidae</taxon>
        <taxon>Lamiinae</taxon>
        <taxon>Monochamini</taxon>
        <taxon>Molorchus</taxon>
    </lineage>
</organism>
<keyword evidence="3" id="KW-1185">Reference proteome</keyword>
<sequence length="264" mass="31190">MVMAQVDFNATLVRELGPFTFGKMNWLEYQYKMENFFDEHEVWSEERKRDICLSMIGAKTLNILRSLVSPQNVRETDYSVIVSKLEAHFFPKLSRAQHIFKFKHQNQRISETFFEYVSILRKLVVNCRYNKIEDELKKQIVSGIRDEELKNKFIDDRNTSLSRIFELGLAHDDSKKLKRAPHPRNHKARINREKTCFRCKESIPKVHKNEACPFDWAVCEHCHVKGHISTACKYKNMSCNYCSEQGHIAKICLKNKENSKLRLN</sequence>
<proteinExistence type="predicted"/>